<gene>
    <name evidence="1" type="ORF">OFA60_04265</name>
</gene>
<dbReference type="Proteomes" id="UP001163127">
    <property type="component" value="Chromosome"/>
</dbReference>
<sequence length="41" mass="4645">MIDFTALCADSVEQWPHGSLRFNEFSMLDGGTRSTFHPDPM</sequence>
<proteinExistence type="predicted"/>
<dbReference type="RefSeq" id="WP_256700425.1">
    <property type="nucleotide sequence ID" value="NZ_CP113787.1"/>
</dbReference>
<name>A0AA47FI69_ACTNA</name>
<reference evidence="1" key="1">
    <citation type="submission" date="2022-11" db="EMBL/GenBank/DDBJ databases">
        <title>Dental biofilm bacteria. Genome sequencing and assembly.</title>
        <authorList>
            <person name="Robertsson C."/>
        </authorList>
    </citation>
    <scope>NUCLEOTIDE SEQUENCE</scope>
    <source>
        <strain evidence="1">CW</strain>
    </source>
</reference>
<organism evidence="1 2">
    <name type="scientific">Actinomyces naeslundii</name>
    <dbReference type="NCBI Taxonomy" id="1655"/>
    <lineage>
        <taxon>Bacteria</taxon>
        <taxon>Bacillati</taxon>
        <taxon>Actinomycetota</taxon>
        <taxon>Actinomycetes</taxon>
        <taxon>Actinomycetales</taxon>
        <taxon>Actinomycetaceae</taxon>
        <taxon>Actinomyces</taxon>
    </lineage>
</organism>
<evidence type="ECO:0000313" key="1">
    <source>
        <dbReference type="EMBL" id="WAL43778.1"/>
    </source>
</evidence>
<evidence type="ECO:0000313" key="2">
    <source>
        <dbReference type="Proteomes" id="UP001163127"/>
    </source>
</evidence>
<dbReference type="EMBL" id="CP113787">
    <property type="protein sequence ID" value="WAL43778.1"/>
    <property type="molecule type" value="Genomic_DNA"/>
</dbReference>
<protein>
    <submittedName>
        <fullName evidence="1">Uncharacterized protein</fullName>
    </submittedName>
</protein>
<accession>A0AA47FI69</accession>
<dbReference type="AlphaFoldDB" id="A0AA47FI69"/>